<dbReference type="GO" id="GO:0008270">
    <property type="term" value="F:zinc ion binding"/>
    <property type="evidence" value="ECO:0007669"/>
    <property type="project" value="UniProtKB-KW"/>
</dbReference>
<dbReference type="EC" id="2.3.2.27" evidence="2"/>
<comment type="caution">
    <text evidence="8">The sequence shown here is derived from an EMBL/GenBank/DDBJ whole genome shotgun (WGS) entry which is preliminary data.</text>
</comment>
<dbReference type="Proteomes" id="UP001603857">
    <property type="component" value="Unassembled WGS sequence"/>
</dbReference>
<proteinExistence type="predicted"/>
<evidence type="ECO:0000313" key="8">
    <source>
        <dbReference type="EMBL" id="KAL2348678.1"/>
    </source>
</evidence>
<dbReference type="SMART" id="SM00184">
    <property type="entry name" value="RING"/>
    <property type="match status" value="1"/>
</dbReference>
<evidence type="ECO:0000313" key="9">
    <source>
        <dbReference type="Proteomes" id="UP001603857"/>
    </source>
</evidence>
<keyword evidence="3" id="KW-0479">Metal-binding</keyword>
<keyword evidence="5" id="KW-0862">Zinc</keyword>
<dbReference type="InterPro" id="IPR013083">
    <property type="entry name" value="Znf_RING/FYVE/PHD"/>
</dbReference>
<organism evidence="8 9">
    <name type="scientific">Flemingia macrophylla</name>
    <dbReference type="NCBI Taxonomy" id="520843"/>
    <lineage>
        <taxon>Eukaryota</taxon>
        <taxon>Viridiplantae</taxon>
        <taxon>Streptophyta</taxon>
        <taxon>Embryophyta</taxon>
        <taxon>Tracheophyta</taxon>
        <taxon>Spermatophyta</taxon>
        <taxon>Magnoliopsida</taxon>
        <taxon>eudicotyledons</taxon>
        <taxon>Gunneridae</taxon>
        <taxon>Pentapetalae</taxon>
        <taxon>rosids</taxon>
        <taxon>fabids</taxon>
        <taxon>Fabales</taxon>
        <taxon>Fabaceae</taxon>
        <taxon>Papilionoideae</taxon>
        <taxon>50 kb inversion clade</taxon>
        <taxon>NPAAA clade</taxon>
        <taxon>indigoferoid/millettioid clade</taxon>
        <taxon>Phaseoleae</taxon>
        <taxon>Flemingia</taxon>
    </lineage>
</organism>
<evidence type="ECO:0000256" key="2">
    <source>
        <dbReference type="ARBA" id="ARBA00012483"/>
    </source>
</evidence>
<dbReference type="GO" id="GO:0061630">
    <property type="term" value="F:ubiquitin protein ligase activity"/>
    <property type="evidence" value="ECO:0007669"/>
    <property type="project" value="UniProtKB-EC"/>
</dbReference>
<evidence type="ECO:0000256" key="4">
    <source>
        <dbReference type="ARBA" id="ARBA00022771"/>
    </source>
</evidence>
<dbReference type="PROSITE" id="PS50089">
    <property type="entry name" value="ZF_RING_2"/>
    <property type="match status" value="1"/>
</dbReference>
<dbReference type="AlphaFoldDB" id="A0ABD1NMB9"/>
<reference evidence="8 9" key="1">
    <citation type="submission" date="2024-08" db="EMBL/GenBank/DDBJ databases">
        <title>Insights into the chromosomal genome structure of Flemingia macrophylla.</title>
        <authorList>
            <person name="Ding Y."/>
            <person name="Zhao Y."/>
            <person name="Bi W."/>
            <person name="Wu M."/>
            <person name="Zhao G."/>
            <person name="Gong Y."/>
            <person name="Li W."/>
            <person name="Zhang P."/>
        </authorList>
    </citation>
    <scope>NUCLEOTIDE SEQUENCE [LARGE SCALE GENOMIC DNA]</scope>
    <source>
        <strain evidence="8">DYQJB</strain>
        <tissue evidence="8">Leaf</tissue>
    </source>
</reference>
<comment type="catalytic activity">
    <reaction evidence="1">
        <text>S-ubiquitinyl-[E2 ubiquitin-conjugating enzyme]-L-cysteine + [acceptor protein]-L-lysine = [E2 ubiquitin-conjugating enzyme]-L-cysteine + N(6)-ubiquitinyl-[acceptor protein]-L-lysine.</text>
        <dbReference type="EC" id="2.3.2.27"/>
    </reaction>
</comment>
<dbReference type="PANTHER" id="PTHR15710:SF184">
    <property type="entry name" value="RING_U-BOX SUPERFAMILY PROTEIN"/>
    <property type="match status" value="1"/>
</dbReference>
<evidence type="ECO:0000256" key="5">
    <source>
        <dbReference type="ARBA" id="ARBA00022833"/>
    </source>
</evidence>
<sequence>MAYAERREARYSYRVLSSLELHQTLMHEDVFRFTVRVYLNTTPPTLLLHAPSRTISCRSFFQDVRFLKTLLSRIHFFIESPEEITESVVSDVRGLFQVEGFGSSSPSSSSEFQRRVIPLSLEVTLVDNGLLAAMEESVQGMIPASDEVIQMSLKKSTAVTWGGGCCPICKEEPHVDDECYTMPCHHAFHHQCIVSWLRVNHVCPLCRYPLPILKT</sequence>
<evidence type="ECO:0000256" key="3">
    <source>
        <dbReference type="ARBA" id="ARBA00022723"/>
    </source>
</evidence>
<dbReference type="InterPro" id="IPR001841">
    <property type="entry name" value="Znf_RING"/>
</dbReference>
<evidence type="ECO:0000259" key="7">
    <source>
        <dbReference type="PROSITE" id="PS50089"/>
    </source>
</evidence>
<accession>A0ABD1NMB9</accession>
<dbReference type="EMBL" id="JBGMDY010000001">
    <property type="protein sequence ID" value="KAL2348678.1"/>
    <property type="molecule type" value="Genomic_DNA"/>
</dbReference>
<name>A0ABD1NMB9_9FABA</name>
<dbReference type="Gene3D" id="3.30.40.10">
    <property type="entry name" value="Zinc/RING finger domain, C3HC4 (zinc finger)"/>
    <property type="match status" value="1"/>
</dbReference>
<protein>
    <recommendedName>
        <fullName evidence="2">RING-type E3 ubiquitin transferase</fullName>
        <ecNumber evidence="2">2.3.2.27</ecNumber>
    </recommendedName>
</protein>
<evidence type="ECO:0000256" key="6">
    <source>
        <dbReference type="PROSITE-ProRule" id="PRU00175"/>
    </source>
</evidence>
<keyword evidence="4 6" id="KW-0863">Zinc-finger</keyword>
<dbReference type="PANTHER" id="PTHR15710">
    <property type="entry name" value="E3 UBIQUITIN-PROTEIN LIGASE PRAJA"/>
    <property type="match status" value="1"/>
</dbReference>
<evidence type="ECO:0000256" key="1">
    <source>
        <dbReference type="ARBA" id="ARBA00000900"/>
    </source>
</evidence>
<feature type="domain" description="RING-type" evidence="7">
    <location>
        <begin position="166"/>
        <end position="207"/>
    </location>
</feature>
<gene>
    <name evidence="8" type="ORF">Fmac_002678</name>
</gene>
<dbReference type="Pfam" id="PF13639">
    <property type="entry name" value="zf-RING_2"/>
    <property type="match status" value="1"/>
</dbReference>
<dbReference type="SUPFAM" id="SSF57850">
    <property type="entry name" value="RING/U-box"/>
    <property type="match status" value="1"/>
</dbReference>
<keyword evidence="9" id="KW-1185">Reference proteome</keyword>